<evidence type="ECO:0000313" key="3">
    <source>
        <dbReference type="Proteomes" id="UP000643701"/>
    </source>
</evidence>
<dbReference type="EMBL" id="JAANAS010000083">
    <property type="protein sequence ID" value="NGZ90577.1"/>
    <property type="molecule type" value="Genomic_DNA"/>
</dbReference>
<keyword evidence="3" id="KW-1185">Reference proteome</keyword>
<dbReference type="InterPro" id="IPR025393">
    <property type="entry name" value="DUF4301"/>
</dbReference>
<organism evidence="2 3">
    <name type="scientific">Psychroflexus maritimus</name>
    <dbReference type="NCBI Taxonomy" id="2714865"/>
    <lineage>
        <taxon>Bacteria</taxon>
        <taxon>Pseudomonadati</taxon>
        <taxon>Bacteroidota</taxon>
        <taxon>Flavobacteriia</taxon>
        <taxon>Flavobacteriales</taxon>
        <taxon>Flavobacteriaceae</taxon>
        <taxon>Psychroflexus</taxon>
    </lineage>
</organism>
<comment type="caution">
    <text evidence="2">The sequence shown here is derived from an EMBL/GenBank/DDBJ whole genome shotgun (WGS) entry which is preliminary data.</text>
</comment>
<gene>
    <name evidence="2" type="ORF">G7034_09970</name>
</gene>
<evidence type="ECO:0000259" key="1">
    <source>
        <dbReference type="Pfam" id="PF14134"/>
    </source>
</evidence>
<dbReference type="AlphaFoldDB" id="A0A967E0F4"/>
<dbReference type="InterPro" id="IPR029044">
    <property type="entry name" value="Nucleotide-diphossugar_trans"/>
</dbReference>
<dbReference type="Proteomes" id="UP000643701">
    <property type="component" value="Unassembled WGS sequence"/>
</dbReference>
<name>A0A967E0F4_9FLAO</name>
<reference evidence="2" key="1">
    <citation type="submission" date="2020-03" db="EMBL/GenBank/DDBJ databases">
        <title>Psychroflexus Maritimus sp. nov., isolate from marine sediment.</title>
        <authorList>
            <person name="Zhong Y.-L."/>
        </authorList>
    </citation>
    <scope>NUCLEOTIDE SEQUENCE</scope>
    <source>
        <strain evidence="2">C1</strain>
    </source>
</reference>
<dbReference type="Pfam" id="PF14134">
    <property type="entry name" value="DUF4301"/>
    <property type="match status" value="1"/>
</dbReference>
<evidence type="ECO:0000313" key="2">
    <source>
        <dbReference type="EMBL" id="NGZ90577.1"/>
    </source>
</evidence>
<accession>A0A967E0F4</accession>
<dbReference type="SUPFAM" id="SSF53448">
    <property type="entry name" value="Nucleotide-diphospho-sugar transferases"/>
    <property type="match status" value="1"/>
</dbReference>
<protein>
    <submittedName>
        <fullName evidence="2">DUF4301 family protein</fullName>
    </submittedName>
</protein>
<proteinExistence type="predicted"/>
<feature type="domain" description="DUF4301" evidence="1">
    <location>
        <begin position="11"/>
        <end position="508"/>
    </location>
</feature>
<sequence length="512" mass="58061">MKRPNEMKLSDENQKLINQKNISLNQLKNQVDTFIKGIPPVQLMRPATIGDGILTLNEKQIENYINLYESTNEQVLKFTPASGAATRMFKKLHQLMKHSENLEAFNTHLNSTAFSSIKEAIEDIESLAFYSLVEQEIKREFKVSLAQISKEEKAYYAVQVMLNENLLNLANLPKGLIYFHNYNGVLKTPFEEHFYEAAAYAKKGNHAQIHFTISPKHQGKFEAKFNAVKNQLQAQTGVSFKVDYSYQKESTDTIAVDLNNAPVLIDEQLYFRPGGHGALIENLNKVDASIIFIKNIDNIPHRDGLENNSKYKKALAGILIEKQNEIFTLIKKLRNEASEESIKASQNYIKQEFNDTNHYPTASDLIKRLNRPIRVCGMVENTGAPGGGPFWIKNGKNEMSLQIVEKAQMNTESEEQKKIIKQATHFNPVDLVCGVKDVDGNKFDLTKFVNPERGFITEKSVDGKCIKALELPGLWNGAMEYWNSYFVEVPLSTFCPVKSVFDLLTPMHLAKS</sequence>